<evidence type="ECO:0000256" key="7">
    <source>
        <dbReference type="ARBA" id="ARBA00022840"/>
    </source>
</evidence>
<comment type="catalytic activity">
    <reaction evidence="9">
        <text>4-CDP-2-C-methyl-D-erythritol + ATP = 4-CDP-2-C-methyl-D-erythritol 2-phosphate + ADP + H(+)</text>
        <dbReference type="Rhea" id="RHEA:18437"/>
        <dbReference type="ChEBI" id="CHEBI:15378"/>
        <dbReference type="ChEBI" id="CHEBI:30616"/>
        <dbReference type="ChEBI" id="CHEBI:57823"/>
        <dbReference type="ChEBI" id="CHEBI:57919"/>
        <dbReference type="ChEBI" id="CHEBI:456216"/>
        <dbReference type="EC" id="2.7.1.148"/>
    </reaction>
</comment>
<evidence type="ECO:0000256" key="3">
    <source>
        <dbReference type="ARBA" id="ARBA00017473"/>
    </source>
</evidence>
<comment type="pathway">
    <text evidence="9">Isoprenoid biosynthesis; isopentenyl diphosphate biosynthesis via DXP pathway; isopentenyl diphosphate from 1-deoxy-D-xylulose 5-phosphate: step 3/6.</text>
</comment>
<proteinExistence type="inferred from homology"/>
<dbReference type="UniPathway" id="UPA00056">
    <property type="reaction ID" value="UER00094"/>
</dbReference>
<dbReference type="SUPFAM" id="SSF54211">
    <property type="entry name" value="Ribosomal protein S5 domain 2-like"/>
    <property type="match status" value="1"/>
</dbReference>
<dbReference type="NCBIfam" id="TIGR00154">
    <property type="entry name" value="ispE"/>
    <property type="match status" value="1"/>
</dbReference>
<protein>
    <recommendedName>
        <fullName evidence="3 9">4-diphosphocytidyl-2-C-methyl-D-erythritol kinase</fullName>
        <shortName evidence="9">CMK</shortName>
        <ecNumber evidence="2 9">2.7.1.148</ecNumber>
    </recommendedName>
    <alternativeName>
        <fullName evidence="8 9">4-(cytidine-5'-diphospho)-2-C-methyl-D-erythritol kinase</fullName>
    </alternativeName>
</protein>
<dbReference type="Gene3D" id="3.30.70.890">
    <property type="entry name" value="GHMP kinase, C-terminal domain"/>
    <property type="match status" value="1"/>
</dbReference>
<feature type="active site" evidence="9">
    <location>
        <position position="134"/>
    </location>
</feature>
<dbReference type="InterPro" id="IPR014721">
    <property type="entry name" value="Ribsml_uS5_D2-typ_fold_subgr"/>
</dbReference>
<dbReference type="PANTHER" id="PTHR43527:SF2">
    <property type="entry name" value="4-DIPHOSPHOCYTIDYL-2-C-METHYL-D-ERYTHRITOL KINASE, CHLOROPLASTIC"/>
    <property type="match status" value="1"/>
</dbReference>
<comment type="function">
    <text evidence="9">Catalyzes the phosphorylation of the position 2 hydroxy group of 4-diphosphocytidyl-2C-methyl-D-erythritol.</text>
</comment>
<evidence type="ECO:0000256" key="1">
    <source>
        <dbReference type="ARBA" id="ARBA00009684"/>
    </source>
</evidence>
<dbReference type="GO" id="GO:0050515">
    <property type="term" value="F:4-(cytidine 5'-diphospho)-2-C-methyl-D-erythritol kinase activity"/>
    <property type="evidence" value="ECO:0007669"/>
    <property type="project" value="UniProtKB-UniRule"/>
</dbReference>
<keyword evidence="6 9" id="KW-0418">Kinase</keyword>
<evidence type="ECO:0000256" key="8">
    <source>
        <dbReference type="ARBA" id="ARBA00032554"/>
    </source>
</evidence>
<evidence type="ECO:0000256" key="5">
    <source>
        <dbReference type="ARBA" id="ARBA00022741"/>
    </source>
</evidence>
<gene>
    <name evidence="9 12" type="primary">ispE</name>
    <name evidence="12" type="ORF">NO2_1394</name>
</gene>
<dbReference type="Proteomes" id="UP000275925">
    <property type="component" value="Unassembled WGS sequence"/>
</dbReference>
<dbReference type="AlphaFoldDB" id="A0A388TIA1"/>
<keyword evidence="9" id="KW-0414">Isoprene biosynthesis</keyword>
<dbReference type="GO" id="GO:0019288">
    <property type="term" value="P:isopentenyl diphosphate biosynthetic process, methylerythritol 4-phosphate pathway"/>
    <property type="evidence" value="ECO:0007669"/>
    <property type="project" value="UniProtKB-UniRule"/>
</dbReference>
<evidence type="ECO:0000313" key="12">
    <source>
        <dbReference type="EMBL" id="GBR76922.1"/>
    </source>
</evidence>
<evidence type="ECO:0000256" key="2">
    <source>
        <dbReference type="ARBA" id="ARBA00012052"/>
    </source>
</evidence>
<keyword evidence="5 9" id="KW-0547">Nucleotide-binding</keyword>
<evidence type="ECO:0000256" key="4">
    <source>
        <dbReference type="ARBA" id="ARBA00022679"/>
    </source>
</evidence>
<evidence type="ECO:0000259" key="10">
    <source>
        <dbReference type="Pfam" id="PF00288"/>
    </source>
</evidence>
<dbReference type="Pfam" id="PF08544">
    <property type="entry name" value="GHMP_kinases_C"/>
    <property type="match status" value="1"/>
</dbReference>
<dbReference type="InterPro" id="IPR013750">
    <property type="entry name" value="GHMP_kinase_C_dom"/>
</dbReference>
<dbReference type="PANTHER" id="PTHR43527">
    <property type="entry name" value="4-DIPHOSPHOCYTIDYL-2-C-METHYL-D-ERYTHRITOL KINASE, CHLOROPLASTIC"/>
    <property type="match status" value="1"/>
</dbReference>
<reference evidence="12 13" key="1">
    <citation type="journal article" date="2019" name="ISME J.">
        <title>Genome analyses of uncultured TG2/ZB3 bacteria in 'Margulisbacteria' specifically attached to ectosymbiotic spirochetes of protists in the termite gut.</title>
        <authorList>
            <person name="Utami Y.D."/>
            <person name="Kuwahara H."/>
            <person name="Igai K."/>
            <person name="Murakami T."/>
            <person name="Sugaya K."/>
            <person name="Morikawa T."/>
            <person name="Nagura Y."/>
            <person name="Yuki M."/>
            <person name="Deevong P."/>
            <person name="Inoue T."/>
            <person name="Kihara K."/>
            <person name="Lo N."/>
            <person name="Yamada A."/>
            <person name="Ohkuma M."/>
            <person name="Hongoh Y."/>
        </authorList>
    </citation>
    <scope>NUCLEOTIDE SEQUENCE [LARGE SCALE GENOMIC DNA]</scope>
    <source>
        <strain evidence="12">NkOx7-02</strain>
    </source>
</reference>
<sequence length="285" mass="30519">MRLRVQSAAKINLVLNVLGQRADGFHELRTVLQSVSLYDTLDFARADGLEVDAPQGITQDVKQNLVYRAAEIFGQKYAPAKGVKITLTKNIPLAAGLAGGSTDCAGTLLGLNKFFALGLPNSELAKIANQLGSDIAYCLHGGTCLAEGRGELLKKLPELPKMHGLILQPPFACPTGAVYGKVSPAKNKPLELGAYRGGKVTVENLQANLRNDLIEPALLWQPRLTEYFKAVEDTGPAAWQMSGSGASIFAFYKDSASRDAAILALPGHEIYPIETTDSAQNITEI</sequence>
<dbReference type="InterPro" id="IPR020568">
    <property type="entry name" value="Ribosomal_Su5_D2-typ_SF"/>
</dbReference>
<keyword evidence="4 9" id="KW-0808">Transferase</keyword>
<evidence type="ECO:0000256" key="9">
    <source>
        <dbReference type="HAMAP-Rule" id="MF_00061"/>
    </source>
</evidence>
<feature type="domain" description="GHMP kinase C-terminal" evidence="11">
    <location>
        <begin position="206"/>
        <end position="265"/>
    </location>
</feature>
<dbReference type="Pfam" id="PF00288">
    <property type="entry name" value="GHMP_kinases_N"/>
    <property type="match status" value="1"/>
</dbReference>
<dbReference type="InterPro" id="IPR036554">
    <property type="entry name" value="GHMP_kinase_C_sf"/>
</dbReference>
<dbReference type="InterPro" id="IPR006204">
    <property type="entry name" value="GHMP_kinase_N_dom"/>
</dbReference>
<evidence type="ECO:0000313" key="13">
    <source>
        <dbReference type="Proteomes" id="UP000275925"/>
    </source>
</evidence>
<name>A0A388TIA1_9BACT</name>
<organism evidence="12 13">
    <name type="scientific">Candidatus Termititenax persephonae</name>
    <dbReference type="NCBI Taxonomy" id="2218525"/>
    <lineage>
        <taxon>Bacteria</taxon>
        <taxon>Bacillati</taxon>
        <taxon>Candidatus Margulisiibacteriota</taxon>
        <taxon>Candidatus Termititenacia</taxon>
        <taxon>Candidatus Termititenacales</taxon>
        <taxon>Candidatus Termititenacaceae</taxon>
        <taxon>Candidatus Termititenax</taxon>
    </lineage>
</organism>
<evidence type="ECO:0000256" key="6">
    <source>
        <dbReference type="ARBA" id="ARBA00022777"/>
    </source>
</evidence>
<comment type="similarity">
    <text evidence="1 9">Belongs to the GHMP kinase family. IspE subfamily.</text>
</comment>
<keyword evidence="13" id="KW-1185">Reference proteome</keyword>
<dbReference type="InterPro" id="IPR004424">
    <property type="entry name" value="IspE"/>
</dbReference>
<dbReference type="EC" id="2.7.1.148" evidence="2 9"/>
<feature type="domain" description="GHMP kinase N-terminal" evidence="10">
    <location>
        <begin position="64"/>
        <end position="142"/>
    </location>
</feature>
<dbReference type="PIRSF" id="PIRSF010376">
    <property type="entry name" value="IspE"/>
    <property type="match status" value="1"/>
</dbReference>
<feature type="active site" evidence="9">
    <location>
        <position position="10"/>
    </location>
</feature>
<evidence type="ECO:0000259" key="11">
    <source>
        <dbReference type="Pfam" id="PF08544"/>
    </source>
</evidence>
<dbReference type="GO" id="GO:0005524">
    <property type="term" value="F:ATP binding"/>
    <property type="evidence" value="ECO:0007669"/>
    <property type="project" value="UniProtKB-UniRule"/>
</dbReference>
<dbReference type="SUPFAM" id="SSF55060">
    <property type="entry name" value="GHMP Kinase, C-terminal domain"/>
    <property type="match status" value="1"/>
</dbReference>
<dbReference type="GO" id="GO:0016114">
    <property type="term" value="P:terpenoid biosynthetic process"/>
    <property type="evidence" value="ECO:0007669"/>
    <property type="project" value="UniProtKB-UniRule"/>
</dbReference>
<comment type="caution">
    <text evidence="12">The sequence shown here is derived from an EMBL/GenBank/DDBJ whole genome shotgun (WGS) entry which is preliminary data.</text>
</comment>
<dbReference type="Gene3D" id="3.30.230.10">
    <property type="match status" value="1"/>
</dbReference>
<dbReference type="HAMAP" id="MF_00061">
    <property type="entry name" value="IspE"/>
    <property type="match status" value="1"/>
</dbReference>
<feature type="binding site" evidence="9">
    <location>
        <begin position="92"/>
        <end position="102"/>
    </location>
    <ligand>
        <name>ATP</name>
        <dbReference type="ChEBI" id="CHEBI:30616"/>
    </ligand>
</feature>
<dbReference type="EMBL" id="BGZO01000065">
    <property type="protein sequence ID" value="GBR76922.1"/>
    <property type="molecule type" value="Genomic_DNA"/>
</dbReference>
<accession>A0A388TIA1</accession>
<keyword evidence="7 9" id="KW-0067">ATP-binding</keyword>